<organism evidence="2 3">
    <name type="scientific">Leptomonas pyrrhocoris</name>
    <name type="common">Firebug parasite</name>
    <dbReference type="NCBI Taxonomy" id="157538"/>
    <lineage>
        <taxon>Eukaryota</taxon>
        <taxon>Discoba</taxon>
        <taxon>Euglenozoa</taxon>
        <taxon>Kinetoplastea</taxon>
        <taxon>Metakinetoplastina</taxon>
        <taxon>Trypanosomatida</taxon>
        <taxon>Trypanosomatidae</taxon>
        <taxon>Leishmaniinae</taxon>
        <taxon>Leptomonas</taxon>
    </lineage>
</organism>
<dbReference type="EMBL" id="LGTL01000003">
    <property type="protein sequence ID" value="KPA83905.1"/>
    <property type="molecule type" value="Genomic_DNA"/>
</dbReference>
<dbReference type="AlphaFoldDB" id="A0A0M9G7F7"/>
<comment type="caution">
    <text evidence="2">The sequence shown here is derived from an EMBL/GenBank/DDBJ whole genome shotgun (WGS) entry which is preliminary data.</text>
</comment>
<reference evidence="2 3" key="1">
    <citation type="submission" date="2015-07" db="EMBL/GenBank/DDBJ databases">
        <title>High-quality genome of monoxenous trypanosomatid Leptomonas pyrrhocoris.</title>
        <authorList>
            <person name="Flegontov P."/>
            <person name="Butenko A."/>
            <person name="Firsov S."/>
            <person name="Vlcek C."/>
            <person name="Logacheva M.D."/>
            <person name="Field M."/>
            <person name="Filatov D."/>
            <person name="Flegontova O."/>
            <person name="Gerasimov E."/>
            <person name="Jackson A.P."/>
            <person name="Kelly S."/>
            <person name="Opperdoes F."/>
            <person name="O'Reilly A."/>
            <person name="Votypka J."/>
            <person name="Yurchenko V."/>
            <person name="Lukes J."/>
        </authorList>
    </citation>
    <scope>NUCLEOTIDE SEQUENCE [LARGE SCALE GENOMIC DNA]</scope>
    <source>
        <strain evidence="2">H10</strain>
    </source>
</reference>
<proteinExistence type="predicted"/>
<dbReference type="RefSeq" id="XP_015662345.1">
    <property type="nucleotide sequence ID" value="XM_015798867.1"/>
</dbReference>
<dbReference type="EMBL" id="LGTL01000003">
    <property type="protein sequence ID" value="KPA83906.1"/>
    <property type="molecule type" value="Genomic_DNA"/>
</dbReference>
<accession>A0A0M9G7F7</accession>
<dbReference type="RefSeq" id="XP_015662344.1">
    <property type="nucleotide sequence ID" value="XM_015798866.1"/>
</dbReference>
<feature type="compositionally biased region" description="Low complexity" evidence="1">
    <location>
        <begin position="36"/>
        <end position="49"/>
    </location>
</feature>
<dbReference type="OrthoDB" id="5596992at2759"/>
<protein>
    <recommendedName>
        <fullName evidence="4">Swiss Army Knife RNA repair protein HAD domain-containing protein</fullName>
    </recommendedName>
</protein>
<dbReference type="RefSeq" id="XP_015662342.1">
    <property type="nucleotide sequence ID" value="XM_015798864.1"/>
</dbReference>
<dbReference type="EMBL" id="LGTL01000003">
    <property type="protein sequence ID" value="KPA83904.1"/>
    <property type="molecule type" value="Genomic_DNA"/>
</dbReference>
<feature type="compositionally biased region" description="Basic residues" evidence="1">
    <location>
        <begin position="358"/>
        <end position="367"/>
    </location>
</feature>
<evidence type="ECO:0008006" key="4">
    <source>
        <dbReference type="Google" id="ProtNLM"/>
    </source>
</evidence>
<dbReference type="VEuPathDB" id="TriTrypDB:LpyrH10_03_2340"/>
<dbReference type="GeneID" id="26902378"/>
<gene>
    <name evidence="2" type="ORF">ABB37_02083</name>
</gene>
<sequence length="446" mass="48217">MAEIHIFDFDGTLFYSPAPTRAAVASLARQTSLEGATAAGDDASTAAGTPSVREAKEREREADRLYGSLINPVDAGGYGWFQSLCTMSPPFVPAAPDPSVWFVMPILTHMRALVGRRNAALHDPHATAADTPLFYVLTGRDVKYADRIWTLLQHVGLDTEVEDVIVKPHETAGTVKYKLNNFFKIIQHHRPSRVFYYEDRVEQGGRLFEGIRVLEEVLYGTENGSGGGGSAVGRVGVVTFDVEASENAPAGPPTLGSACHSPQPVVTYRFGAVAARSQPPSAAEADPRHLLLTSHLRASPYRLLREACYPLDHTTAFYQGETSEHAAKAAAHAARQAWRWVESTIAFWNSKSATGRGRGGRGSRGRGRAGGPARQAPESEFDARALHDAIHFNVAPPFAFIMVLIPPAIADRSNYMLSPDQFAALVERLTAARDARVAHGAAASTH</sequence>
<keyword evidence="3" id="KW-1185">Reference proteome</keyword>
<evidence type="ECO:0000313" key="3">
    <source>
        <dbReference type="Proteomes" id="UP000037923"/>
    </source>
</evidence>
<dbReference type="OMA" id="MVELHIF"/>
<evidence type="ECO:0000256" key="1">
    <source>
        <dbReference type="SAM" id="MobiDB-lite"/>
    </source>
</evidence>
<feature type="region of interest" description="Disordered" evidence="1">
    <location>
        <begin position="352"/>
        <end position="378"/>
    </location>
</feature>
<dbReference type="RefSeq" id="XP_015662343.1">
    <property type="nucleotide sequence ID" value="XM_015798865.1"/>
</dbReference>
<evidence type="ECO:0000313" key="2">
    <source>
        <dbReference type="EMBL" id="KPA83906.1"/>
    </source>
</evidence>
<feature type="region of interest" description="Disordered" evidence="1">
    <location>
        <begin position="36"/>
        <end position="58"/>
    </location>
</feature>
<dbReference type="EMBL" id="LGTL01000003">
    <property type="protein sequence ID" value="KPA83903.1"/>
    <property type="molecule type" value="Genomic_DNA"/>
</dbReference>
<dbReference type="Proteomes" id="UP000037923">
    <property type="component" value="Unassembled WGS sequence"/>
</dbReference>
<name>A0A0M9G7F7_LEPPY</name>